<accession>A0ABZ0I8W8</accession>
<name>A0ABZ0I8W8_9GAMM</name>
<evidence type="ECO:0000313" key="2">
    <source>
        <dbReference type="EMBL" id="WOJ95967.1"/>
    </source>
</evidence>
<dbReference type="Proteomes" id="UP001626549">
    <property type="component" value="Chromosome"/>
</dbReference>
<evidence type="ECO:0000256" key="1">
    <source>
        <dbReference type="SAM" id="Coils"/>
    </source>
</evidence>
<dbReference type="InterPro" id="IPR045493">
    <property type="entry name" value="DUF6435"/>
</dbReference>
<feature type="coiled-coil region" evidence="1">
    <location>
        <begin position="7"/>
        <end position="53"/>
    </location>
</feature>
<gene>
    <name evidence="2" type="ORF">R0137_12025</name>
</gene>
<protein>
    <submittedName>
        <fullName evidence="2">DUF6435 family protein</fullName>
    </submittedName>
</protein>
<sequence>MFKKDPLKKLEQERTDLSTRAFHAQRNGDIRTYSALTAEAESLKERIDALKAEASE</sequence>
<organism evidence="2 3">
    <name type="scientific">Congregibacter brevis</name>
    <dbReference type="NCBI Taxonomy" id="3081201"/>
    <lineage>
        <taxon>Bacteria</taxon>
        <taxon>Pseudomonadati</taxon>
        <taxon>Pseudomonadota</taxon>
        <taxon>Gammaproteobacteria</taxon>
        <taxon>Cellvibrionales</taxon>
        <taxon>Halieaceae</taxon>
        <taxon>Congregibacter</taxon>
    </lineage>
</organism>
<evidence type="ECO:0000313" key="3">
    <source>
        <dbReference type="Proteomes" id="UP001626549"/>
    </source>
</evidence>
<dbReference type="EMBL" id="CP136865">
    <property type="protein sequence ID" value="WOJ95967.1"/>
    <property type="molecule type" value="Genomic_DNA"/>
</dbReference>
<proteinExistence type="predicted"/>
<dbReference type="Pfam" id="PF20027">
    <property type="entry name" value="DUF6435"/>
    <property type="match status" value="1"/>
</dbReference>
<keyword evidence="3" id="KW-1185">Reference proteome</keyword>
<keyword evidence="1" id="KW-0175">Coiled coil</keyword>
<dbReference type="RefSeq" id="WP_407326659.1">
    <property type="nucleotide sequence ID" value="NZ_CP136865.1"/>
</dbReference>
<dbReference type="NCBIfam" id="NF033487">
    <property type="entry name" value="Lacal_2735_fam"/>
    <property type="match status" value="1"/>
</dbReference>
<reference evidence="2 3" key="1">
    <citation type="submission" date="2023-10" db="EMBL/GenBank/DDBJ databases">
        <title>Two novel species belonging to the OM43/NOR5 clade.</title>
        <authorList>
            <person name="Park M."/>
        </authorList>
    </citation>
    <scope>NUCLEOTIDE SEQUENCE [LARGE SCALE GENOMIC DNA]</scope>
    <source>
        <strain evidence="2 3">IMCC45268</strain>
    </source>
</reference>